<keyword evidence="3" id="KW-1185">Reference proteome</keyword>
<sequence>MKRIFLIGGLIIATMPSVTLASSDEAWEEFRKEVDAACRELVEVPDNAQVQVNVNPFGSESYGAALVAVNFGAEGQDVMVCIYDKQSKDAELTGPFTLGEGVGDLPE</sequence>
<dbReference type="Proteomes" id="UP000608594">
    <property type="component" value="Unassembled WGS sequence"/>
</dbReference>
<evidence type="ECO:0000256" key="1">
    <source>
        <dbReference type="SAM" id="SignalP"/>
    </source>
</evidence>
<feature type="chain" id="PRO_5036790549" evidence="1">
    <location>
        <begin position="22"/>
        <end position="107"/>
    </location>
</feature>
<keyword evidence="1" id="KW-0732">Signal</keyword>
<comment type="caution">
    <text evidence="2">The sequence shown here is derived from an EMBL/GenBank/DDBJ whole genome shotgun (WGS) entry which is preliminary data.</text>
</comment>
<organism evidence="2 3">
    <name type="scientific">Paracoccus amoyensis</name>
    <dbReference type="NCBI Taxonomy" id="2760093"/>
    <lineage>
        <taxon>Bacteria</taxon>
        <taxon>Pseudomonadati</taxon>
        <taxon>Pseudomonadota</taxon>
        <taxon>Alphaproteobacteria</taxon>
        <taxon>Rhodobacterales</taxon>
        <taxon>Paracoccaceae</taxon>
        <taxon>Paracoccus</taxon>
    </lineage>
</organism>
<gene>
    <name evidence="2" type="ORF">H4P12_10620</name>
</gene>
<feature type="signal peptide" evidence="1">
    <location>
        <begin position="1"/>
        <end position="21"/>
    </location>
</feature>
<name>A0A926GBY5_9RHOB</name>
<accession>A0A926GBY5</accession>
<proteinExistence type="predicted"/>
<dbReference type="AlphaFoldDB" id="A0A926GBY5"/>
<evidence type="ECO:0000313" key="3">
    <source>
        <dbReference type="Proteomes" id="UP000608594"/>
    </source>
</evidence>
<evidence type="ECO:0000313" key="2">
    <source>
        <dbReference type="EMBL" id="MBC9247161.1"/>
    </source>
</evidence>
<reference evidence="2" key="1">
    <citation type="submission" date="2020-08" db="EMBL/GenBank/DDBJ databases">
        <title>Paracoccus amoyensis sp. nov., isolated from the surface seawater at coast of Xiamen, Fujian.</title>
        <authorList>
            <person name="Lyu L."/>
        </authorList>
    </citation>
    <scope>NUCLEOTIDE SEQUENCE</scope>
    <source>
        <strain evidence="2">11-3</strain>
    </source>
</reference>
<dbReference type="EMBL" id="JACOQL010000003">
    <property type="protein sequence ID" value="MBC9247161.1"/>
    <property type="molecule type" value="Genomic_DNA"/>
</dbReference>
<dbReference type="RefSeq" id="WP_187793658.1">
    <property type="nucleotide sequence ID" value="NZ_JACOQL010000003.1"/>
</dbReference>
<protein>
    <submittedName>
        <fullName evidence="2">Uncharacterized protein</fullName>
    </submittedName>
</protein>